<dbReference type="EMBL" id="JAAWWB010000002">
    <property type="protein sequence ID" value="KAG6787891.1"/>
    <property type="molecule type" value="Genomic_DNA"/>
</dbReference>
<keyword evidence="3" id="KW-1185">Reference proteome</keyword>
<dbReference type="PANTHER" id="PTHR48040:SF20">
    <property type="entry name" value="PLEIOTROPIC DRUG RESISTANCE PROTEIN 1"/>
    <property type="match status" value="1"/>
</dbReference>
<dbReference type="AlphaFoldDB" id="A0A8X8AGD0"/>
<comment type="caution">
    <text evidence="2">The sequence shown here is derived from an EMBL/GenBank/DDBJ whole genome shotgun (WGS) entry which is preliminary data.</text>
</comment>
<evidence type="ECO:0000313" key="2">
    <source>
        <dbReference type="EMBL" id="KAG6787891.1"/>
    </source>
</evidence>
<gene>
    <name evidence="2" type="ORF">POTOM_003937</name>
</gene>
<reference evidence="2" key="1">
    <citation type="journal article" date="2020" name="bioRxiv">
        <title>Hybrid origin of Populus tomentosa Carr. identified through genome sequencing and phylogenomic analysis.</title>
        <authorList>
            <person name="An X."/>
            <person name="Gao K."/>
            <person name="Chen Z."/>
            <person name="Li J."/>
            <person name="Yang X."/>
            <person name="Yang X."/>
            <person name="Zhou J."/>
            <person name="Guo T."/>
            <person name="Zhao T."/>
            <person name="Huang S."/>
            <person name="Miao D."/>
            <person name="Khan W.U."/>
            <person name="Rao P."/>
            <person name="Ye M."/>
            <person name="Lei B."/>
            <person name="Liao W."/>
            <person name="Wang J."/>
            <person name="Ji L."/>
            <person name="Li Y."/>
            <person name="Guo B."/>
            <person name="Mustafa N.S."/>
            <person name="Li S."/>
            <person name="Yun Q."/>
            <person name="Keller S.R."/>
            <person name="Mao J."/>
            <person name="Zhang R."/>
            <person name="Strauss S.H."/>
        </authorList>
    </citation>
    <scope>NUCLEOTIDE SEQUENCE</scope>
    <source>
        <strain evidence="2">GM15</strain>
        <tissue evidence="2">Leaf</tissue>
    </source>
</reference>
<organism evidence="2 3">
    <name type="scientific">Populus tomentosa</name>
    <name type="common">Chinese white poplar</name>
    <dbReference type="NCBI Taxonomy" id="118781"/>
    <lineage>
        <taxon>Eukaryota</taxon>
        <taxon>Viridiplantae</taxon>
        <taxon>Streptophyta</taxon>
        <taxon>Embryophyta</taxon>
        <taxon>Tracheophyta</taxon>
        <taxon>Spermatophyta</taxon>
        <taxon>Magnoliopsida</taxon>
        <taxon>eudicotyledons</taxon>
        <taxon>Gunneridae</taxon>
        <taxon>Pentapetalae</taxon>
        <taxon>rosids</taxon>
        <taxon>fabids</taxon>
        <taxon>Malpighiales</taxon>
        <taxon>Salicaceae</taxon>
        <taxon>Saliceae</taxon>
        <taxon>Populus</taxon>
    </lineage>
</organism>
<evidence type="ECO:0000313" key="3">
    <source>
        <dbReference type="Proteomes" id="UP000886885"/>
    </source>
</evidence>
<keyword evidence="1" id="KW-1133">Transmembrane helix</keyword>
<dbReference type="PANTHER" id="PTHR48040">
    <property type="entry name" value="PLEIOTROPIC DRUG RESISTANCE PROTEIN 1-LIKE ISOFORM X1"/>
    <property type="match status" value="1"/>
</dbReference>
<sequence length="99" mass="10992">MGCFGNQTVNKNIELLYWKLAKGIFCDLTGITSQSTSCRLFKKYLLLILINHMESALLRFTAAVGRNIIIANTLATFALFARFALGGFIISRGMKSILL</sequence>
<proteinExistence type="predicted"/>
<protein>
    <submittedName>
        <fullName evidence="2">Uncharacterized protein</fullName>
    </submittedName>
</protein>
<keyword evidence="1" id="KW-0812">Transmembrane</keyword>
<name>A0A8X8AGD0_POPTO</name>
<evidence type="ECO:0000256" key="1">
    <source>
        <dbReference type="SAM" id="Phobius"/>
    </source>
</evidence>
<feature type="transmembrane region" description="Helical" evidence="1">
    <location>
        <begin position="68"/>
        <end position="90"/>
    </location>
</feature>
<keyword evidence="1" id="KW-0472">Membrane</keyword>
<dbReference type="Proteomes" id="UP000886885">
    <property type="component" value="Chromosome 1D"/>
</dbReference>
<accession>A0A8X8AGD0</accession>